<protein>
    <recommendedName>
        <fullName evidence="2">HAT C-terminal dimerisation domain-containing protein</fullName>
    </recommendedName>
</protein>
<organism evidence="3 4">
    <name type="scientific">Phytophthora megakarya</name>
    <dbReference type="NCBI Taxonomy" id="4795"/>
    <lineage>
        <taxon>Eukaryota</taxon>
        <taxon>Sar</taxon>
        <taxon>Stramenopiles</taxon>
        <taxon>Oomycota</taxon>
        <taxon>Peronosporomycetes</taxon>
        <taxon>Peronosporales</taxon>
        <taxon>Peronosporaceae</taxon>
        <taxon>Phytophthora</taxon>
    </lineage>
</organism>
<gene>
    <name evidence="3" type="ORF">PHMEG_00015717</name>
</gene>
<proteinExistence type="predicted"/>
<evidence type="ECO:0000256" key="1">
    <source>
        <dbReference type="SAM" id="MobiDB-lite"/>
    </source>
</evidence>
<dbReference type="AlphaFoldDB" id="A0A225W0Q7"/>
<dbReference type="InterPro" id="IPR008906">
    <property type="entry name" value="HATC_C_dom"/>
</dbReference>
<dbReference type="SUPFAM" id="SSF53098">
    <property type="entry name" value="Ribonuclease H-like"/>
    <property type="match status" value="1"/>
</dbReference>
<dbReference type="GO" id="GO:0046983">
    <property type="term" value="F:protein dimerization activity"/>
    <property type="evidence" value="ECO:0007669"/>
    <property type="project" value="InterPro"/>
</dbReference>
<dbReference type="Proteomes" id="UP000198211">
    <property type="component" value="Unassembled WGS sequence"/>
</dbReference>
<keyword evidence="4" id="KW-1185">Reference proteome</keyword>
<evidence type="ECO:0000313" key="3">
    <source>
        <dbReference type="EMBL" id="OWZ11286.1"/>
    </source>
</evidence>
<comment type="caution">
    <text evidence="3">The sequence shown here is derived from an EMBL/GenBank/DDBJ whole genome shotgun (WGS) entry which is preliminary data.</text>
</comment>
<sequence length="989" mass="110586">MVWIHPSIKEAIENFHPPAGYVMVLLRRNKASVIFTNGVRVPESPEFPATTVPVGASSVWLSLAIEPCRKKVGVFYPLSAGKHQRQPDIFAKSMACHLTKRLLKTKKALRNDALDRFQMSEMYRDDPTRVYVLMGTLRIVYNNLPFRLAGYEESISIRELVMKDNMKASVTAKVVSHAIIELYSSSKQGVIATLKENRIATVPTLCPCDRNLTREATSAARSRDRDGPGDRNPTIDQDIKSSPHDLTSDYSGTEEERLQSFESLLTGVIKLGDVKDYGQLVCSPAAQYTGNLPVLPSRVGDVGEGFVGLRHIPGSSIKNPLRYQPVDAIGVLNSAAPERVRCQGGGGSRRFSNALEHPVHIRLDSIFTSLGMYCVPGSASRMSNCGAPVSGDSMSCVTSSGSWSSSATLGDTCVASATASVCKGQVRKSLLSEVKSLFFSSLDAQQSQCHIKHARAASCWIQNNHIDLSVGKTCIFIRIGSKAFFTIVVDFWSSLTKGAKFVGLRLYFIDNPWNFQSILLGTRHFYHRYSVRAGGVRAPFLRWVTELLGDFELRCSDLFGATTDGGADVKLVMQSGMMLNWEWCIPHLTNPATKQFNKSKNPPMTDLFGRIVKPIYQTKHVEVMGSLFRKLCELGTDDGARAPQQLLDYKAHRFLGLTRVVRRISLLWTPLSAWYDERLAKAAREGKNHRQYFRWPIYEGEQCTLTGSTDAIDLKYEIPAAASFSTDFFSRYTDRQKISKCLFVLECQLFLHPNFKNLDGVLKDVGLLYSIQEGLPRTTAEGNIGQIKHVITNTLRDMMKAVRNKTEFENMLNFPPPLPVVFSEDLMELFANTPSDTIESEQQQDVDDARVEDELQRCIMARTTLRQNEDQIESNLAYWKRQEETGTYEILPRVARIIYAIPVSSAQIERDFDVAGLLVTPQRSSIAPHTICKRDYVDVTQCERIPANEVSLHLPGNVLVSMDSEDDANFEVMLNDYFSDESGVVDDEN</sequence>
<dbReference type="EMBL" id="NBNE01002172">
    <property type="protein sequence ID" value="OWZ11286.1"/>
    <property type="molecule type" value="Genomic_DNA"/>
</dbReference>
<feature type="region of interest" description="Disordered" evidence="1">
    <location>
        <begin position="215"/>
        <end position="253"/>
    </location>
</feature>
<dbReference type="OrthoDB" id="162805at2759"/>
<dbReference type="InterPro" id="IPR012337">
    <property type="entry name" value="RNaseH-like_sf"/>
</dbReference>
<evidence type="ECO:0000313" key="4">
    <source>
        <dbReference type="Proteomes" id="UP000198211"/>
    </source>
</evidence>
<feature type="compositionally biased region" description="Basic and acidic residues" evidence="1">
    <location>
        <begin position="237"/>
        <end position="247"/>
    </location>
</feature>
<dbReference type="Pfam" id="PF05699">
    <property type="entry name" value="Dimer_Tnp_hAT"/>
    <property type="match status" value="1"/>
</dbReference>
<evidence type="ECO:0000259" key="2">
    <source>
        <dbReference type="Pfam" id="PF05699"/>
    </source>
</evidence>
<name>A0A225W0Q7_9STRA</name>
<feature type="domain" description="HAT C-terminal dimerisation" evidence="2">
    <location>
        <begin position="857"/>
        <end position="932"/>
    </location>
</feature>
<reference evidence="4" key="1">
    <citation type="submission" date="2017-03" db="EMBL/GenBank/DDBJ databases">
        <title>Phytopthora megakarya and P. palmivora, two closely related causual agents of cacao black pod achieved similar genome size and gene model numbers by different mechanisms.</title>
        <authorList>
            <person name="Ali S."/>
            <person name="Shao J."/>
            <person name="Larry D.J."/>
            <person name="Kronmiller B."/>
            <person name="Shen D."/>
            <person name="Strem M.D."/>
            <person name="Melnick R.L."/>
            <person name="Guiltinan M.J."/>
            <person name="Tyler B.M."/>
            <person name="Meinhardt L.W."/>
            <person name="Bailey B.A."/>
        </authorList>
    </citation>
    <scope>NUCLEOTIDE SEQUENCE [LARGE SCALE GENOMIC DNA]</scope>
    <source>
        <strain evidence="4">zdho120</strain>
    </source>
</reference>
<accession>A0A225W0Q7</accession>